<accession>A0A9W6HXU9</accession>
<protein>
    <submittedName>
        <fullName evidence="1">Uncharacterized protein</fullName>
    </submittedName>
</protein>
<organism evidence="1 2">
    <name type="scientific">Streptosporangium carneum</name>
    <dbReference type="NCBI Taxonomy" id="47481"/>
    <lineage>
        <taxon>Bacteria</taxon>
        <taxon>Bacillati</taxon>
        <taxon>Actinomycetota</taxon>
        <taxon>Actinomycetes</taxon>
        <taxon>Streptosporangiales</taxon>
        <taxon>Streptosporangiaceae</taxon>
        <taxon>Streptosporangium</taxon>
    </lineage>
</organism>
<proteinExistence type="predicted"/>
<reference evidence="1" key="1">
    <citation type="journal article" date="2014" name="Int. J. Syst. Evol. Microbiol.">
        <title>Complete genome sequence of Corynebacterium casei LMG S-19264T (=DSM 44701T), isolated from a smear-ripened cheese.</title>
        <authorList>
            <consortium name="US DOE Joint Genome Institute (JGI-PGF)"/>
            <person name="Walter F."/>
            <person name="Albersmeier A."/>
            <person name="Kalinowski J."/>
            <person name="Ruckert C."/>
        </authorList>
    </citation>
    <scope>NUCLEOTIDE SEQUENCE</scope>
    <source>
        <strain evidence="1">VKM Ac-2007</strain>
    </source>
</reference>
<dbReference type="Proteomes" id="UP001143474">
    <property type="component" value="Unassembled WGS sequence"/>
</dbReference>
<name>A0A9W6HXU9_9ACTN</name>
<reference evidence="1" key="2">
    <citation type="submission" date="2023-01" db="EMBL/GenBank/DDBJ databases">
        <authorList>
            <person name="Sun Q."/>
            <person name="Evtushenko L."/>
        </authorList>
    </citation>
    <scope>NUCLEOTIDE SEQUENCE</scope>
    <source>
        <strain evidence="1">VKM Ac-2007</strain>
    </source>
</reference>
<dbReference type="Gene3D" id="3.40.390.10">
    <property type="entry name" value="Collagenase (Catalytic Domain)"/>
    <property type="match status" value="1"/>
</dbReference>
<dbReference type="Pfam" id="PF09471">
    <property type="entry name" value="Peptidase_M64"/>
    <property type="match status" value="2"/>
</dbReference>
<sequence length="375" mass="41655">MGASDGLVDTKKKIVDHGDDRFRWTLVILGDGFLAEDMEFYHTKVDEVVNGLRAIEPFTTLWGLINVHRIDVHSTERGVDDPKACGNEDIGGTGALRRTYFDATRCGDDTRRRVLTVDNDLVLDTVNDEVADWEAIVVLVNSTLEGGAKVGQVAAVSLTANLKEVVAHELGHVLGLADEYDYDGPDRYASGEEPPQPNVTIETDQSKLKWRHHLAPAIGSLPKLKADQTCTTSNKGTPSKYPPGTVGLFEGALYSHCGVYRSEHDCAMRTVTPPTPFCAVCRDAMTKEILKLSCTQCPLTLILCGAIYHPDLVWLRSWRNRHLAEERTVMRAIDFVYRRVGPWLTRRLTGRPRLARVLRRAVVGPLVRMLRGRGA</sequence>
<dbReference type="InterPro" id="IPR024079">
    <property type="entry name" value="MetalloPept_cat_dom_sf"/>
</dbReference>
<dbReference type="SUPFAM" id="SSF55486">
    <property type="entry name" value="Metalloproteases ('zincins'), catalytic domain"/>
    <property type="match status" value="1"/>
</dbReference>
<evidence type="ECO:0000313" key="1">
    <source>
        <dbReference type="EMBL" id="GLK07384.1"/>
    </source>
</evidence>
<comment type="caution">
    <text evidence="1">The sequence shown here is derived from an EMBL/GenBank/DDBJ whole genome shotgun (WGS) entry which is preliminary data.</text>
</comment>
<gene>
    <name evidence="1" type="ORF">GCM10017600_07890</name>
</gene>
<dbReference type="GO" id="GO:0008237">
    <property type="term" value="F:metallopeptidase activity"/>
    <property type="evidence" value="ECO:0007669"/>
    <property type="project" value="InterPro"/>
</dbReference>
<dbReference type="AlphaFoldDB" id="A0A9W6HXU9"/>
<evidence type="ECO:0000313" key="2">
    <source>
        <dbReference type="Proteomes" id="UP001143474"/>
    </source>
</evidence>
<dbReference type="EMBL" id="BSEV01000001">
    <property type="protein sequence ID" value="GLK07384.1"/>
    <property type="molecule type" value="Genomic_DNA"/>
</dbReference>
<dbReference type="RefSeq" id="WP_271215925.1">
    <property type="nucleotide sequence ID" value="NZ_BAAAVD010000006.1"/>
</dbReference>
<keyword evidence="2" id="KW-1185">Reference proteome</keyword>
<dbReference type="InterPro" id="IPR019026">
    <property type="entry name" value="Peptidase_M64_IgA"/>
</dbReference>